<dbReference type="EMBL" id="LNIX01000030">
    <property type="protein sequence ID" value="OXA41257.1"/>
    <property type="molecule type" value="Genomic_DNA"/>
</dbReference>
<organism evidence="7 8">
    <name type="scientific">Folsomia candida</name>
    <name type="common">Springtail</name>
    <dbReference type="NCBI Taxonomy" id="158441"/>
    <lineage>
        <taxon>Eukaryota</taxon>
        <taxon>Metazoa</taxon>
        <taxon>Ecdysozoa</taxon>
        <taxon>Arthropoda</taxon>
        <taxon>Hexapoda</taxon>
        <taxon>Collembola</taxon>
        <taxon>Entomobryomorpha</taxon>
        <taxon>Isotomoidea</taxon>
        <taxon>Isotomidae</taxon>
        <taxon>Proisotominae</taxon>
        <taxon>Folsomia</taxon>
    </lineage>
</organism>
<dbReference type="InterPro" id="IPR009057">
    <property type="entry name" value="Homeodomain-like_sf"/>
</dbReference>
<dbReference type="PROSITE" id="PS50960">
    <property type="entry name" value="HTH_PSQ"/>
    <property type="match status" value="1"/>
</dbReference>
<dbReference type="InterPro" id="IPR007889">
    <property type="entry name" value="HTH_Psq"/>
</dbReference>
<dbReference type="Proteomes" id="UP000198287">
    <property type="component" value="Unassembled WGS sequence"/>
</dbReference>
<evidence type="ECO:0000313" key="8">
    <source>
        <dbReference type="Proteomes" id="UP000198287"/>
    </source>
</evidence>
<feature type="region of interest" description="Disordered" evidence="5">
    <location>
        <begin position="325"/>
        <end position="347"/>
    </location>
</feature>
<comment type="subcellular location">
    <subcellularLocation>
        <location evidence="1 4">Nucleus</location>
    </subcellularLocation>
</comment>
<dbReference type="Gene3D" id="1.10.10.60">
    <property type="entry name" value="Homeodomain-like"/>
    <property type="match status" value="1"/>
</dbReference>
<feature type="compositionally biased region" description="Basic residues" evidence="5">
    <location>
        <begin position="243"/>
        <end position="252"/>
    </location>
</feature>
<keyword evidence="8" id="KW-1185">Reference proteome</keyword>
<accession>A0A226D930</accession>
<name>A0A226D930_FOLCA</name>
<protein>
    <submittedName>
        <fullName evidence="7">Protein jim lovell</fullName>
    </submittedName>
</protein>
<feature type="DNA-binding region" description="H-T-H motif" evidence="4">
    <location>
        <begin position="125"/>
        <end position="145"/>
    </location>
</feature>
<evidence type="ECO:0000256" key="5">
    <source>
        <dbReference type="SAM" id="MobiDB-lite"/>
    </source>
</evidence>
<evidence type="ECO:0000256" key="1">
    <source>
        <dbReference type="ARBA" id="ARBA00004123"/>
    </source>
</evidence>
<dbReference type="Pfam" id="PF05225">
    <property type="entry name" value="HTH_psq"/>
    <property type="match status" value="1"/>
</dbReference>
<sequence length="347" mass="37919">MPITALGGDETPESPIKKTGSTGNSSPSQLSPAQVGGESGGKHQVQLPTATRNGGKQVERNMLEGRNQYHQHHTHWPGLSRLGPPPIFGKHRAQHSAPRSGPPRAWSNVDLTEALHNVWNKKMTTSQASRIFGIPYSSLLMYVRGKYGKSLKLDVLKKGLDHAMENSNIAAAADDLKSGNKMNGTTVSPISEPTPIISTPPPQKVGESISQIPTLFQSLYQSNNKVSETNNANNNLTSNHTPHLSHHHHSKHATPSVQNNNRKGHNLGSQFPHAQDPRAIIQGRFNPFLFGDFGILSQLRSNTSYPPILTGHHHLQRVNRHSGYARSNQHHQMRQNGGTVLLEGGVD</sequence>
<keyword evidence="2 4" id="KW-0238">DNA-binding</keyword>
<feature type="domain" description="HTH psq-type" evidence="6">
    <location>
        <begin position="97"/>
        <end position="149"/>
    </location>
</feature>
<reference evidence="7 8" key="1">
    <citation type="submission" date="2015-12" db="EMBL/GenBank/DDBJ databases">
        <title>The genome of Folsomia candida.</title>
        <authorList>
            <person name="Faddeeva A."/>
            <person name="Derks M.F."/>
            <person name="Anvar Y."/>
            <person name="Smit S."/>
            <person name="Van Straalen N."/>
            <person name="Roelofs D."/>
        </authorList>
    </citation>
    <scope>NUCLEOTIDE SEQUENCE [LARGE SCALE GENOMIC DNA]</scope>
    <source>
        <strain evidence="7 8">VU population</strain>
        <tissue evidence="7">Whole body</tissue>
    </source>
</reference>
<evidence type="ECO:0000313" key="7">
    <source>
        <dbReference type="EMBL" id="OXA41257.1"/>
    </source>
</evidence>
<comment type="caution">
    <text evidence="7">The sequence shown here is derived from an EMBL/GenBank/DDBJ whole genome shotgun (WGS) entry which is preliminary data.</text>
</comment>
<gene>
    <name evidence="7" type="ORF">Fcan01_24082</name>
</gene>
<evidence type="ECO:0000256" key="2">
    <source>
        <dbReference type="ARBA" id="ARBA00023125"/>
    </source>
</evidence>
<feature type="compositionally biased region" description="Polar residues" evidence="5">
    <location>
        <begin position="19"/>
        <end position="32"/>
    </location>
</feature>
<dbReference type="GO" id="GO:0003677">
    <property type="term" value="F:DNA binding"/>
    <property type="evidence" value="ECO:0007669"/>
    <property type="project" value="UniProtKB-UniRule"/>
</dbReference>
<feature type="compositionally biased region" description="Low complexity" evidence="5">
    <location>
        <begin position="229"/>
        <end position="242"/>
    </location>
</feature>
<feature type="region of interest" description="Disordered" evidence="5">
    <location>
        <begin position="226"/>
        <end position="273"/>
    </location>
</feature>
<proteinExistence type="predicted"/>
<keyword evidence="3 4" id="KW-0539">Nucleus</keyword>
<evidence type="ECO:0000256" key="3">
    <source>
        <dbReference type="ARBA" id="ARBA00023242"/>
    </source>
</evidence>
<dbReference type="STRING" id="158441.A0A226D930"/>
<evidence type="ECO:0000256" key="4">
    <source>
        <dbReference type="PROSITE-ProRule" id="PRU00320"/>
    </source>
</evidence>
<feature type="region of interest" description="Disordered" evidence="5">
    <location>
        <begin position="1"/>
        <end position="55"/>
    </location>
</feature>
<dbReference type="FunFam" id="1.10.10.60:FF:000019">
    <property type="entry name" value="Ligand-dependent corepressor isoform 1"/>
    <property type="match status" value="1"/>
</dbReference>
<dbReference type="GO" id="GO:0005634">
    <property type="term" value="C:nucleus"/>
    <property type="evidence" value="ECO:0007669"/>
    <property type="project" value="UniProtKB-SubCell"/>
</dbReference>
<dbReference type="SUPFAM" id="SSF46689">
    <property type="entry name" value="Homeodomain-like"/>
    <property type="match status" value="1"/>
</dbReference>
<evidence type="ECO:0000259" key="6">
    <source>
        <dbReference type="PROSITE" id="PS50960"/>
    </source>
</evidence>
<dbReference type="AlphaFoldDB" id="A0A226D930"/>
<dbReference type="OrthoDB" id="19132at2759"/>